<accession>A0A3E1EUW9</accession>
<name>A0A3E1EUW9_9FLAO</name>
<feature type="domain" description="ABC transporter" evidence="2">
    <location>
        <begin position="3"/>
        <end position="213"/>
    </location>
</feature>
<keyword evidence="3" id="KW-0547">Nucleotide-binding</keyword>
<gene>
    <name evidence="3" type="ORF">DXU93_13005</name>
</gene>
<dbReference type="InterPro" id="IPR027417">
    <property type="entry name" value="P-loop_NTPase"/>
</dbReference>
<reference evidence="3 4" key="1">
    <citation type="submission" date="2018-08" db="EMBL/GenBank/DDBJ databases">
        <title>The draft genome squence of Brumimicrobium sp. N62.</title>
        <authorList>
            <person name="Du Z.-J."/>
            <person name="Luo H.-R."/>
        </authorList>
    </citation>
    <scope>NUCLEOTIDE SEQUENCE [LARGE SCALE GENOMIC DNA]</scope>
    <source>
        <strain evidence="3 4">N62</strain>
    </source>
</reference>
<evidence type="ECO:0000313" key="3">
    <source>
        <dbReference type="EMBL" id="RFC53345.1"/>
    </source>
</evidence>
<comment type="caution">
    <text evidence="3">The sequence shown here is derived from an EMBL/GenBank/DDBJ whole genome shotgun (WGS) entry which is preliminary data.</text>
</comment>
<dbReference type="SUPFAM" id="SSF52540">
    <property type="entry name" value="P-loop containing nucleoside triphosphate hydrolases"/>
    <property type="match status" value="1"/>
</dbReference>
<dbReference type="InterPro" id="IPR003439">
    <property type="entry name" value="ABC_transporter-like_ATP-bd"/>
</dbReference>
<dbReference type="EMBL" id="QURB01000009">
    <property type="protein sequence ID" value="RFC53345.1"/>
    <property type="molecule type" value="Genomic_DNA"/>
</dbReference>
<proteinExistence type="inferred from homology"/>
<evidence type="ECO:0000259" key="2">
    <source>
        <dbReference type="PROSITE" id="PS50893"/>
    </source>
</evidence>
<keyword evidence="4" id="KW-1185">Reference proteome</keyword>
<evidence type="ECO:0000256" key="1">
    <source>
        <dbReference type="ARBA" id="ARBA00005417"/>
    </source>
</evidence>
<dbReference type="Gene3D" id="3.40.50.300">
    <property type="entry name" value="P-loop containing nucleotide triphosphate hydrolases"/>
    <property type="match status" value="1"/>
</dbReference>
<keyword evidence="3" id="KW-0067">ATP-binding</keyword>
<dbReference type="OrthoDB" id="1098100at2"/>
<evidence type="ECO:0000313" key="4">
    <source>
        <dbReference type="Proteomes" id="UP000257127"/>
    </source>
</evidence>
<dbReference type="Pfam" id="PF00005">
    <property type="entry name" value="ABC_tran"/>
    <property type="match status" value="1"/>
</dbReference>
<dbReference type="GO" id="GO:0016887">
    <property type="term" value="F:ATP hydrolysis activity"/>
    <property type="evidence" value="ECO:0007669"/>
    <property type="project" value="InterPro"/>
</dbReference>
<dbReference type="GO" id="GO:0005524">
    <property type="term" value="F:ATP binding"/>
    <property type="evidence" value="ECO:0007669"/>
    <property type="project" value="UniProtKB-KW"/>
</dbReference>
<dbReference type="PANTHER" id="PTHR24220">
    <property type="entry name" value="IMPORT ATP-BINDING PROTEIN"/>
    <property type="match status" value="1"/>
</dbReference>
<protein>
    <submittedName>
        <fullName evidence="3">ATP-binding cassette domain-containing protein</fullName>
    </submittedName>
</protein>
<organism evidence="3 4">
    <name type="scientific">Brumimicrobium aurantiacum</name>
    <dbReference type="NCBI Taxonomy" id="1737063"/>
    <lineage>
        <taxon>Bacteria</taxon>
        <taxon>Pseudomonadati</taxon>
        <taxon>Bacteroidota</taxon>
        <taxon>Flavobacteriia</taxon>
        <taxon>Flavobacteriales</taxon>
        <taxon>Crocinitomicaceae</taxon>
        <taxon>Brumimicrobium</taxon>
    </lineage>
</organism>
<dbReference type="GO" id="GO:0005886">
    <property type="term" value="C:plasma membrane"/>
    <property type="evidence" value="ECO:0007669"/>
    <property type="project" value="TreeGrafter"/>
</dbReference>
<sequence length="213" mass="24626">MNIHFKNVIPNPLRNITHHEQSIWNNSFSLQKGQKVMLNATSGKGKTTFTHTLSGLRKDYSGKILFDEQDLQDFSAEDWAELRKNKLSFVFQDLQLFPNLTVQENLQIKNDLTKSFTEDELKQMLEKLEIEDKWSNQCGLLSMGQQQRVAIIRALSQPYEWLLMDEPFSHLDENNTQLALSLIHKRTAEQGAGFILTSLGDDHQFTFDKVLNL</sequence>
<comment type="similarity">
    <text evidence="1">Belongs to the ABC transporter superfamily.</text>
</comment>
<dbReference type="AlphaFoldDB" id="A0A3E1EUW9"/>
<dbReference type="RefSeq" id="WP_116881737.1">
    <property type="nucleotide sequence ID" value="NZ_QURB01000009.1"/>
</dbReference>
<dbReference type="Proteomes" id="UP000257127">
    <property type="component" value="Unassembled WGS sequence"/>
</dbReference>
<dbReference type="PANTHER" id="PTHR24220:SF689">
    <property type="entry name" value="LIPOPROTEIN-RELEASING SYSTEM ATP-BINDING PROTEIN LOLD"/>
    <property type="match status" value="1"/>
</dbReference>
<dbReference type="PROSITE" id="PS50893">
    <property type="entry name" value="ABC_TRANSPORTER_2"/>
    <property type="match status" value="1"/>
</dbReference>
<dbReference type="InterPro" id="IPR015854">
    <property type="entry name" value="ABC_transpr_LolD-like"/>
</dbReference>
<dbReference type="GO" id="GO:0022857">
    <property type="term" value="F:transmembrane transporter activity"/>
    <property type="evidence" value="ECO:0007669"/>
    <property type="project" value="TreeGrafter"/>
</dbReference>